<keyword evidence="1" id="KW-0805">Transcription regulation</keyword>
<evidence type="ECO:0000256" key="2">
    <source>
        <dbReference type="ARBA" id="ARBA00023125"/>
    </source>
</evidence>
<evidence type="ECO:0000313" key="5">
    <source>
        <dbReference type="EMBL" id="SDF70439.1"/>
    </source>
</evidence>
<dbReference type="SUPFAM" id="SSF51215">
    <property type="entry name" value="Regulatory protein AraC"/>
    <property type="match status" value="1"/>
</dbReference>
<keyword evidence="6" id="KW-1185">Reference proteome</keyword>
<dbReference type="RefSeq" id="WP_143014281.1">
    <property type="nucleotide sequence ID" value="NZ_FNAI01000025.1"/>
</dbReference>
<dbReference type="PROSITE" id="PS01124">
    <property type="entry name" value="HTH_ARAC_FAMILY_2"/>
    <property type="match status" value="1"/>
</dbReference>
<accession>A0A1G7NAN8</accession>
<dbReference type="InterPro" id="IPR037923">
    <property type="entry name" value="HTH-like"/>
</dbReference>
<sequence>MKRRLPFQKMLVDVPIQVIRISDFYDSSSFQPHRHNFLMLLWVTKGTGVHQVNFKTVNLEPGCLVFVREEQVHRVIEQPEDGWMILFLPPLFRTFIQQYPAQDQHGLFDILSRTPDVAMDAATTLIFERIVPLLEQLARTHPLDPVIANYLAILLYHANQLSIPIQTLAIHPAQVEQIRQLKNLIEANFIVERHTAFYARKLGIVDRKLNELTMKLTGKIVQDLIYDRLLSEAEALLGTTALSIKEIIYELRFVNNTHFAFFFKKRRGMTPSAFRKMVK</sequence>
<dbReference type="Gene3D" id="2.60.120.10">
    <property type="entry name" value="Jelly Rolls"/>
    <property type="match status" value="1"/>
</dbReference>
<dbReference type="InterPro" id="IPR018060">
    <property type="entry name" value="HTH_AraC"/>
</dbReference>
<dbReference type="InterPro" id="IPR003313">
    <property type="entry name" value="AraC-bd"/>
</dbReference>
<gene>
    <name evidence="5" type="ORF">SAMN05216464_12531</name>
</gene>
<dbReference type="PANTHER" id="PTHR43280:SF32">
    <property type="entry name" value="TRANSCRIPTIONAL REGULATORY PROTEIN"/>
    <property type="match status" value="1"/>
</dbReference>
<dbReference type="AlphaFoldDB" id="A0A1G7NAN8"/>
<evidence type="ECO:0000259" key="4">
    <source>
        <dbReference type="PROSITE" id="PS01124"/>
    </source>
</evidence>
<dbReference type="InterPro" id="IPR014710">
    <property type="entry name" value="RmlC-like_jellyroll"/>
</dbReference>
<keyword evidence="2 5" id="KW-0238">DNA-binding</keyword>
<protein>
    <submittedName>
        <fullName evidence="5">AraC-type DNA-binding protein</fullName>
    </submittedName>
</protein>
<dbReference type="GO" id="GO:0003700">
    <property type="term" value="F:DNA-binding transcription factor activity"/>
    <property type="evidence" value="ECO:0007669"/>
    <property type="project" value="InterPro"/>
</dbReference>
<dbReference type="Pfam" id="PF12833">
    <property type="entry name" value="HTH_18"/>
    <property type="match status" value="1"/>
</dbReference>
<dbReference type="STRING" id="1391627.SAMN05216464_12531"/>
<dbReference type="Gene3D" id="1.10.10.60">
    <property type="entry name" value="Homeodomain-like"/>
    <property type="match status" value="1"/>
</dbReference>
<dbReference type="EMBL" id="FNAI01000025">
    <property type="protein sequence ID" value="SDF70439.1"/>
    <property type="molecule type" value="Genomic_DNA"/>
</dbReference>
<evidence type="ECO:0000313" key="6">
    <source>
        <dbReference type="Proteomes" id="UP000199072"/>
    </source>
</evidence>
<reference evidence="5 6" key="1">
    <citation type="submission" date="2016-10" db="EMBL/GenBank/DDBJ databases">
        <authorList>
            <person name="de Groot N.N."/>
        </authorList>
    </citation>
    <scope>NUCLEOTIDE SEQUENCE [LARGE SCALE GENOMIC DNA]</scope>
    <source>
        <strain evidence="5 6">47C3B</strain>
    </source>
</reference>
<proteinExistence type="predicted"/>
<feature type="domain" description="HTH araC/xylS-type" evidence="4">
    <location>
        <begin position="179"/>
        <end position="277"/>
    </location>
</feature>
<dbReference type="InterPro" id="IPR009057">
    <property type="entry name" value="Homeodomain-like_sf"/>
</dbReference>
<dbReference type="GO" id="GO:0043565">
    <property type="term" value="F:sequence-specific DNA binding"/>
    <property type="evidence" value="ECO:0007669"/>
    <property type="project" value="InterPro"/>
</dbReference>
<dbReference type="SUPFAM" id="SSF46689">
    <property type="entry name" value="Homeodomain-like"/>
    <property type="match status" value="1"/>
</dbReference>
<keyword evidence="3" id="KW-0804">Transcription</keyword>
<dbReference type="PANTHER" id="PTHR43280">
    <property type="entry name" value="ARAC-FAMILY TRANSCRIPTIONAL REGULATOR"/>
    <property type="match status" value="1"/>
</dbReference>
<dbReference type="SMART" id="SM00342">
    <property type="entry name" value="HTH_ARAC"/>
    <property type="match status" value="1"/>
</dbReference>
<name>A0A1G7NAN8_9SPHI</name>
<evidence type="ECO:0000256" key="3">
    <source>
        <dbReference type="ARBA" id="ARBA00023163"/>
    </source>
</evidence>
<dbReference type="Pfam" id="PF02311">
    <property type="entry name" value="AraC_binding"/>
    <property type="match status" value="1"/>
</dbReference>
<dbReference type="OrthoDB" id="2585681at2"/>
<evidence type="ECO:0000256" key="1">
    <source>
        <dbReference type="ARBA" id="ARBA00023015"/>
    </source>
</evidence>
<organism evidence="5 6">
    <name type="scientific">Mucilaginibacter pineti</name>
    <dbReference type="NCBI Taxonomy" id="1391627"/>
    <lineage>
        <taxon>Bacteria</taxon>
        <taxon>Pseudomonadati</taxon>
        <taxon>Bacteroidota</taxon>
        <taxon>Sphingobacteriia</taxon>
        <taxon>Sphingobacteriales</taxon>
        <taxon>Sphingobacteriaceae</taxon>
        <taxon>Mucilaginibacter</taxon>
    </lineage>
</organism>
<dbReference type="Proteomes" id="UP000199072">
    <property type="component" value="Unassembled WGS sequence"/>
</dbReference>